<dbReference type="RefSeq" id="WP_222704079.1">
    <property type="nucleotide sequence ID" value="NZ_LJAM02000453.1"/>
</dbReference>
<comment type="caution">
    <text evidence="1">The sequence shown here is derived from an EMBL/GenBank/DDBJ whole genome shotgun (WGS) entry which is preliminary data.</text>
</comment>
<accession>A0A328TMB8</accession>
<proteinExistence type="predicted"/>
<dbReference type="EMBL" id="LJAM02000453">
    <property type="protein sequence ID" value="RAP70125.1"/>
    <property type="molecule type" value="Genomic_DNA"/>
</dbReference>
<evidence type="ECO:0000313" key="1">
    <source>
        <dbReference type="EMBL" id="RAP70125.1"/>
    </source>
</evidence>
<gene>
    <name evidence="1" type="ORF">ACZ87_03078</name>
</gene>
<dbReference type="AlphaFoldDB" id="A0A328TMB8"/>
<organism evidence="1 2">
    <name type="scientific">Candidatus Erwinia dacicola</name>
    <dbReference type="NCBI Taxonomy" id="252393"/>
    <lineage>
        <taxon>Bacteria</taxon>
        <taxon>Pseudomonadati</taxon>
        <taxon>Pseudomonadota</taxon>
        <taxon>Gammaproteobacteria</taxon>
        <taxon>Enterobacterales</taxon>
        <taxon>Erwiniaceae</taxon>
        <taxon>Erwinia</taxon>
    </lineage>
</organism>
<name>A0A328TMB8_9GAMM</name>
<protein>
    <submittedName>
        <fullName evidence="1">Uncharacterized protein</fullName>
    </submittedName>
</protein>
<sequence length="100" mass="11102">ASVYHRQIFATVPNQSRSRSLTPVRYGITGILLHADISADGDGDMVMLIAKQQQIFTLDEYLLLRAKEIAFTVGETGAVRQIRCVPRGTRFHHFAAAGRC</sequence>
<reference evidence="1" key="1">
    <citation type="submission" date="2018-04" db="EMBL/GenBank/DDBJ databases">
        <title>Genomes of the Obligate Erwinia dacicola and Facultative Enterobacter sp. OLF Endosymbionts of the Olive Fruit fly, Bactrocera oleae.</title>
        <authorList>
            <person name="Estes A.M."/>
            <person name="Hearn D.J."/>
            <person name="Agarwal S."/>
            <person name="Pierson E.A."/>
            <person name="Dunning-Hotopp J.C."/>
        </authorList>
    </citation>
    <scope>NUCLEOTIDE SEQUENCE [LARGE SCALE GENOMIC DNA]</scope>
    <source>
        <strain evidence="1">Oroville</strain>
    </source>
</reference>
<keyword evidence="2" id="KW-1185">Reference proteome</keyword>
<evidence type="ECO:0000313" key="2">
    <source>
        <dbReference type="Proteomes" id="UP000244334"/>
    </source>
</evidence>
<feature type="non-terminal residue" evidence="1">
    <location>
        <position position="1"/>
    </location>
</feature>
<dbReference type="Proteomes" id="UP000244334">
    <property type="component" value="Unassembled WGS sequence"/>
</dbReference>